<protein>
    <submittedName>
        <fullName evidence="2">Uncharacterized protein</fullName>
    </submittedName>
</protein>
<comment type="caution">
    <text evidence="2">The sequence shown here is derived from an EMBL/GenBank/DDBJ whole genome shotgun (WGS) entry which is preliminary data.</text>
</comment>
<keyword evidence="3" id="KW-1185">Reference proteome</keyword>
<feature type="compositionally biased region" description="Acidic residues" evidence="1">
    <location>
        <begin position="85"/>
        <end position="96"/>
    </location>
</feature>
<feature type="compositionally biased region" description="Basic residues" evidence="1">
    <location>
        <begin position="116"/>
        <end position="125"/>
    </location>
</feature>
<reference evidence="2" key="1">
    <citation type="submission" date="2015-06" db="EMBL/GenBank/DDBJ databases">
        <authorList>
            <person name="Nguyen H."/>
        </authorList>
    </citation>
    <scope>NUCLEOTIDE SEQUENCE</scope>
    <source>
        <strain evidence="2">DAOM 180753</strain>
    </source>
</reference>
<evidence type="ECO:0000256" key="1">
    <source>
        <dbReference type="SAM" id="MobiDB-lite"/>
    </source>
</evidence>
<accession>A0AAI9T6Z5</accession>
<name>A0AAI9T6Z5_PENTH</name>
<dbReference type="Proteomes" id="UP001227192">
    <property type="component" value="Unassembled WGS sequence"/>
</dbReference>
<reference evidence="2" key="2">
    <citation type="journal article" date="2016" name="Fungal Biol.">
        <title>Ochratoxin A production by Penicillium thymicola.</title>
        <authorList>
            <person name="Nguyen H.D.T."/>
            <person name="McMullin D.R."/>
            <person name="Ponomareva E."/>
            <person name="Riley R."/>
            <person name="Pomraning K.R."/>
            <person name="Baker S.E."/>
            <person name="Seifert K.A."/>
        </authorList>
    </citation>
    <scope>NUCLEOTIDE SEQUENCE</scope>
    <source>
        <strain evidence="2">DAOM 180753</strain>
    </source>
</reference>
<evidence type="ECO:0000313" key="2">
    <source>
        <dbReference type="EMBL" id="KAJ9481431.1"/>
    </source>
</evidence>
<sequence>MYTTRFDIKEEQRLVLQEYPLDHEVAASAETLDVQTHAFEAISDDEENIELRLDTPTAISITQATPDAPPFSEVAAEKRPAVNSDNEEDSDADEFADPDKNRASLLPDFPDTQHRASGRMRKKSRLLGGCIA</sequence>
<dbReference type="AlphaFoldDB" id="A0AAI9T6Z5"/>
<organism evidence="2 3">
    <name type="scientific">Penicillium thymicola</name>
    <dbReference type="NCBI Taxonomy" id="293382"/>
    <lineage>
        <taxon>Eukaryota</taxon>
        <taxon>Fungi</taxon>
        <taxon>Dikarya</taxon>
        <taxon>Ascomycota</taxon>
        <taxon>Pezizomycotina</taxon>
        <taxon>Eurotiomycetes</taxon>
        <taxon>Eurotiomycetidae</taxon>
        <taxon>Eurotiales</taxon>
        <taxon>Aspergillaceae</taxon>
        <taxon>Penicillium</taxon>
    </lineage>
</organism>
<feature type="region of interest" description="Disordered" evidence="1">
    <location>
        <begin position="62"/>
        <end position="132"/>
    </location>
</feature>
<dbReference type="EMBL" id="LACB01000783">
    <property type="protein sequence ID" value="KAJ9481431.1"/>
    <property type="molecule type" value="Genomic_DNA"/>
</dbReference>
<gene>
    <name evidence="2" type="ORF">VN97_g12045</name>
</gene>
<evidence type="ECO:0000313" key="3">
    <source>
        <dbReference type="Proteomes" id="UP001227192"/>
    </source>
</evidence>
<proteinExistence type="predicted"/>